<evidence type="ECO:0000256" key="3">
    <source>
        <dbReference type="ARBA" id="ARBA00022722"/>
    </source>
</evidence>
<dbReference type="InterPro" id="IPR043502">
    <property type="entry name" value="DNA/RNA_pol_sf"/>
</dbReference>
<feature type="chain" id="PRO_5042167886" description="Reverse transcriptase RNase H-like domain-containing protein" evidence="7">
    <location>
        <begin position="27"/>
        <end position="238"/>
    </location>
</feature>
<evidence type="ECO:0000313" key="10">
    <source>
        <dbReference type="Proteomes" id="UP001054821"/>
    </source>
</evidence>
<proteinExistence type="predicted"/>
<keyword evidence="4" id="KW-0255">Endonuclease</keyword>
<dbReference type="Proteomes" id="UP001054821">
    <property type="component" value="Chromosome 5"/>
</dbReference>
<keyword evidence="10" id="KW-1185">Reference proteome</keyword>
<dbReference type="SUPFAM" id="SSF56672">
    <property type="entry name" value="DNA/RNA polymerases"/>
    <property type="match status" value="1"/>
</dbReference>
<accession>A0AAD4VNU9</accession>
<dbReference type="Pfam" id="PF17917">
    <property type="entry name" value="RT_RNaseH"/>
    <property type="match status" value="1"/>
</dbReference>
<dbReference type="AlphaFoldDB" id="A0AAD4VNU9"/>
<dbReference type="GO" id="GO:0004519">
    <property type="term" value="F:endonuclease activity"/>
    <property type="evidence" value="ECO:0007669"/>
    <property type="project" value="UniProtKB-KW"/>
</dbReference>
<comment type="caution">
    <text evidence="9">The sequence shown here is derived from an EMBL/GenBank/DDBJ whole genome shotgun (WGS) entry which is preliminary data.</text>
</comment>
<evidence type="ECO:0000313" key="9">
    <source>
        <dbReference type="EMBL" id="KAI5327316.1"/>
    </source>
</evidence>
<dbReference type="PANTHER" id="PTHR48475">
    <property type="entry name" value="RIBONUCLEASE H"/>
    <property type="match status" value="1"/>
</dbReference>
<dbReference type="GO" id="GO:0016787">
    <property type="term" value="F:hydrolase activity"/>
    <property type="evidence" value="ECO:0007669"/>
    <property type="project" value="UniProtKB-KW"/>
</dbReference>
<evidence type="ECO:0000256" key="5">
    <source>
        <dbReference type="ARBA" id="ARBA00022801"/>
    </source>
</evidence>
<evidence type="ECO:0000259" key="8">
    <source>
        <dbReference type="Pfam" id="PF17917"/>
    </source>
</evidence>
<evidence type="ECO:0000256" key="6">
    <source>
        <dbReference type="ARBA" id="ARBA00022918"/>
    </source>
</evidence>
<keyword evidence="2" id="KW-0548">Nucleotidyltransferase</keyword>
<name>A0AAD4VNU9_PRUDU</name>
<feature type="domain" description="Reverse transcriptase RNase H-like" evidence="8">
    <location>
        <begin position="8"/>
        <end position="103"/>
    </location>
</feature>
<keyword evidence="3" id="KW-0540">Nuclease</keyword>
<evidence type="ECO:0000256" key="2">
    <source>
        <dbReference type="ARBA" id="ARBA00022695"/>
    </source>
</evidence>
<dbReference type="GO" id="GO:0003964">
    <property type="term" value="F:RNA-directed DNA polymerase activity"/>
    <property type="evidence" value="ECO:0007669"/>
    <property type="project" value="UniProtKB-KW"/>
</dbReference>
<keyword evidence="1" id="KW-0808">Transferase</keyword>
<gene>
    <name evidence="9" type="ORF">L3X38_026712</name>
</gene>
<keyword evidence="5" id="KW-0378">Hydrolase</keyword>
<keyword evidence="7" id="KW-0732">Signal</keyword>
<evidence type="ECO:0000256" key="4">
    <source>
        <dbReference type="ARBA" id="ARBA00022759"/>
    </source>
</evidence>
<keyword evidence="6" id="KW-0695">RNA-directed DNA polymerase</keyword>
<sequence length="238" mass="27338">MRAPILRLPLKLYLAATNAAVGALLAQDDHGGEESPIYYVSRQLRGAEMRYLKTELLCLTLVYVAQRLRHYFLAHKLQFIVKSDPIRYLLTGSVLSERLTRCCRKTYNSFKQIVLEHIPGITNRYANALATLGLKLSFIKEHPNITVRKKYMPIVEAMVQEVLLEENDWRKPVKEKLREWGNIKDLKALKKSYAIIFGELYRRLLGGILTRCIAMAKGIVSPRTMAKAKRNTRSCMQS</sequence>
<organism evidence="9 10">
    <name type="scientific">Prunus dulcis</name>
    <name type="common">Almond</name>
    <name type="synonym">Amygdalus dulcis</name>
    <dbReference type="NCBI Taxonomy" id="3755"/>
    <lineage>
        <taxon>Eukaryota</taxon>
        <taxon>Viridiplantae</taxon>
        <taxon>Streptophyta</taxon>
        <taxon>Embryophyta</taxon>
        <taxon>Tracheophyta</taxon>
        <taxon>Spermatophyta</taxon>
        <taxon>Magnoliopsida</taxon>
        <taxon>eudicotyledons</taxon>
        <taxon>Gunneridae</taxon>
        <taxon>Pentapetalae</taxon>
        <taxon>rosids</taxon>
        <taxon>fabids</taxon>
        <taxon>Rosales</taxon>
        <taxon>Rosaceae</taxon>
        <taxon>Amygdaloideae</taxon>
        <taxon>Amygdaleae</taxon>
        <taxon>Prunus</taxon>
    </lineage>
</organism>
<evidence type="ECO:0000256" key="1">
    <source>
        <dbReference type="ARBA" id="ARBA00022679"/>
    </source>
</evidence>
<evidence type="ECO:0000256" key="7">
    <source>
        <dbReference type="SAM" id="SignalP"/>
    </source>
</evidence>
<dbReference type="PANTHER" id="PTHR48475:SF1">
    <property type="entry name" value="RNASE H TYPE-1 DOMAIN-CONTAINING PROTEIN"/>
    <property type="match status" value="1"/>
</dbReference>
<dbReference type="Gene3D" id="3.10.20.370">
    <property type="match status" value="1"/>
</dbReference>
<protein>
    <recommendedName>
        <fullName evidence="8">Reverse transcriptase RNase H-like domain-containing protein</fullName>
    </recommendedName>
</protein>
<dbReference type="InterPro" id="IPR041373">
    <property type="entry name" value="RT_RNaseH"/>
</dbReference>
<dbReference type="EMBL" id="JAJFAZ020000005">
    <property type="protein sequence ID" value="KAI5327316.1"/>
    <property type="molecule type" value="Genomic_DNA"/>
</dbReference>
<reference evidence="9 10" key="1">
    <citation type="journal article" date="2022" name="G3 (Bethesda)">
        <title>Whole-genome sequence and methylome profiling of the almond [Prunus dulcis (Mill.) D.A. Webb] cultivar 'Nonpareil'.</title>
        <authorList>
            <person name="D'Amico-Willman K.M."/>
            <person name="Ouma W.Z."/>
            <person name="Meulia T."/>
            <person name="Sideli G.M."/>
            <person name="Gradziel T.M."/>
            <person name="Fresnedo-Ramirez J."/>
        </authorList>
    </citation>
    <scope>NUCLEOTIDE SEQUENCE [LARGE SCALE GENOMIC DNA]</scope>
    <source>
        <strain evidence="9">Clone GOH B32 T37-40</strain>
    </source>
</reference>
<feature type="signal peptide" evidence="7">
    <location>
        <begin position="1"/>
        <end position="26"/>
    </location>
</feature>